<name>A0ABQ4MIT3_9BACL</name>
<gene>
    <name evidence="1" type="ORF">J42TS3_49360</name>
</gene>
<evidence type="ECO:0000313" key="2">
    <source>
        <dbReference type="Proteomes" id="UP000679992"/>
    </source>
</evidence>
<evidence type="ECO:0000313" key="1">
    <source>
        <dbReference type="EMBL" id="GIP55901.1"/>
    </source>
</evidence>
<keyword evidence="2" id="KW-1185">Reference proteome</keyword>
<sequence>MNYADLLKQAIQEADLSLGQICRRLAKHGIKMDRAILSKMQNNKLPPAKDDVNIVLAEILQTDPDALRVAAVKEVVSPELIGLIKKVG</sequence>
<dbReference type="Proteomes" id="UP000679992">
    <property type="component" value="Unassembled WGS sequence"/>
</dbReference>
<protein>
    <recommendedName>
        <fullName evidence="3">XRE family transcriptional regulator</fullName>
    </recommendedName>
</protein>
<dbReference type="EMBL" id="BOSL01000026">
    <property type="protein sequence ID" value="GIP55901.1"/>
    <property type="molecule type" value="Genomic_DNA"/>
</dbReference>
<dbReference type="RefSeq" id="WP_179014399.1">
    <property type="nucleotide sequence ID" value="NZ_BOSL01000026.1"/>
</dbReference>
<comment type="caution">
    <text evidence="1">The sequence shown here is derived from an EMBL/GenBank/DDBJ whole genome shotgun (WGS) entry which is preliminary data.</text>
</comment>
<evidence type="ECO:0008006" key="3">
    <source>
        <dbReference type="Google" id="ProtNLM"/>
    </source>
</evidence>
<proteinExistence type="predicted"/>
<accession>A0ABQ4MIT3</accession>
<reference evidence="1 2" key="1">
    <citation type="submission" date="2021-03" db="EMBL/GenBank/DDBJ databases">
        <title>Antimicrobial resistance genes in bacteria isolated from Japanese honey, and their potential for conferring macrolide and lincosamide resistance in the American foulbrood pathogen Paenibacillus larvae.</title>
        <authorList>
            <person name="Okamoto M."/>
            <person name="Kumagai M."/>
            <person name="Kanamori H."/>
            <person name="Takamatsu D."/>
        </authorList>
    </citation>
    <scope>NUCLEOTIDE SEQUENCE [LARGE SCALE GENOMIC DNA]</scope>
    <source>
        <strain evidence="1 2">J42TS3</strain>
    </source>
</reference>
<organism evidence="1 2">
    <name type="scientific">Paenibacillus vini</name>
    <dbReference type="NCBI Taxonomy" id="1476024"/>
    <lineage>
        <taxon>Bacteria</taxon>
        <taxon>Bacillati</taxon>
        <taxon>Bacillota</taxon>
        <taxon>Bacilli</taxon>
        <taxon>Bacillales</taxon>
        <taxon>Paenibacillaceae</taxon>
        <taxon>Paenibacillus</taxon>
    </lineage>
</organism>